<dbReference type="PANTHER" id="PTHR11921:SF29">
    <property type="entry name" value="SUCCINATE DEHYDROGENASE [UBIQUINONE] IRON-SULFUR SUBUNIT, MITOCHONDRIAL"/>
    <property type="match status" value="1"/>
</dbReference>
<dbReference type="Pfam" id="PF13085">
    <property type="entry name" value="Fer2_3"/>
    <property type="match status" value="1"/>
</dbReference>
<evidence type="ECO:0000256" key="4">
    <source>
        <dbReference type="ARBA" id="ARBA00012792"/>
    </source>
</evidence>
<evidence type="ECO:0000313" key="16">
    <source>
        <dbReference type="Proteomes" id="UP001526430"/>
    </source>
</evidence>
<dbReference type="InterPro" id="IPR012675">
    <property type="entry name" value="Beta-grasp_dom_sf"/>
</dbReference>
<evidence type="ECO:0000259" key="14">
    <source>
        <dbReference type="PROSITE" id="PS51379"/>
    </source>
</evidence>
<evidence type="ECO:0000256" key="10">
    <source>
        <dbReference type="ARBA" id="ARBA00023004"/>
    </source>
</evidence>
<name>A0ABT3NR21_9PROT</name>
<dbReference type="Gene3D" id="3.10.20.30">
    <property type="match status" value="1"/>
</dbReference>
<dbReference type="SUPFAM" id="SSF54292">
    <property type="entry name" value="2Fe-2S ferredoxin-like"/>
    <property type="match status" value="1"/>
</dbReference>
<organism evidence="15 16">
    <name type="scientific">Sabulicella glaciei</name>
    <dbReference type="NCBI Taxonomy" id="2984948"/>
    <lineage>
        <taxon>Bacteria</taxon>
        <taxon>Pseudomonadati</taxon>
        <taxon>Pseudomonadota</taxon>
        <taxon>Alphaproteobacteria</taxon>
        <taxon>Acetobacterales</taxon>
        <taxon>Acetobacteraceae</taxon>
        <taxon>Sabulicella</taxon>
    </lineage>
</organism>
<dbReference type="InterPro" id="IPR025192">
    <property type="entry name" value="Succ_DH/fum_Rdtase_N"/>
</dbReference>
<accession>A0ABT3NR21</accession>
<keyword evidence="11 12" id="KW-0411">Iron-sulfur</keyword>
<keyword evidence="8 12" id="KW-0479">Metal-binding</keyword>
<dbReference type="EMBL" id="JAPFQI010000001">
    <property type="protein sequence ID" value="MCW8084603.1"/>
    <property type="molecule type" value="Genomic_DNA"/>
</dbReference>
<keyword evidence="10 12" id="KW-0408">Iron</keyword>
<evidence type="ECO:0000256" key="9">
    <source>
        <dbReference type="ARBA" id="ARBA00023002"/>
    </source>
</evidence>
<evidence type="ECO:0000313" key="15">
    <source>
        <dbReference type="EMBL" id="MCW8084603.1"/>
    </source>
</evidence>
<dbReference type="InterPro" id="IPR050573">
    <property type="entry name" value="SDH/FRD_Iron-Sulfur"/>
</dbReference>
<evidence type="ECO:0000256" key="1">
    <source>
        <dbReference type="ARBA" id="ARBA00004894"/>
    </source>
</evidence>
<dbReference type="EC" id="1.3.5.1" evidence="4 12"/>
<keyword evidence="7 12" id="KW-0001">2Fe-2S</keyword>
<evidence type="ECO:0000256" key="8">
    <source>
        <dbReference type="ARBA" id="ARBA00022723"/>
    </source>
</evidence>
<dbReference type="PROSITE" id="PS51379">
    <property type="entry name" value="4FE4S_FER_2"/>
    <property type="match status" value="1"/>
</dbReference>
<keyword evidence="16" id="KW-1185">Reference proteome</keyword>
<feature type="domain" description="4Fe-4S ferredoxin-type" evidence="14">
    <location>
        <begin position="136"/>
        <end position="164"/>
    </location>
</feature>
<dbReference type="PROSITE" id="PS00197">
    <property type="entry name" value="2FE2S_FER_1"/>
    <property type="match status" value="1"/>
</dbReference>
<evidence type="ECO:0000256" key="7">
    <source>
        <dbReference type="ARBA" id="ARBA00022714"/>
    </source>
</evidence>
<dbReference type="InterPro" id="IPR001041">
    <property type="entry name" value="2Fe-2S_ferredoxin-type"/>
</dbReference>
<dbReference type="Pfam" id="PF13534">
    <property type="entry name" value="Fer4_17"/>
    <property type="match status" value="1"/>
</dbReference>
<keyword evidence="9" id="KW-0560">Oxidoreductase</keyword>
<comment type="cofactor">
    <cofactor evidence="12">
        <name>[2Fe-2S] cluster</name>
        <dbReference type="ChEBI" id="CHEBI:190135"/>
    </cofactor>
    <text evidence="12">Binds 1 [2Fe-2S] cluster.</text>
</comment>
<dbReference type="InterPro" id="IPR017896">
    <property type="entry name" value="4Fe4S_Fe-S-bd"/>
</dbReference>
<evidence type="ECO:0000259" key="13">
    <source>
        <dbReference type="PROSITE" id="PS51085"/>
    </source>
</evidence>
<dbReference type="CDD" id="cd00207">
    <property type="entry name" value="fer2"/>
    <property type="match status" value="1"/>
</dbReference>
<sequence>MAQLKVRIQRGDGMAEYGVAARENQTVLDVVTEIQREQQPDLAYRFACRVGMCGSCAMEVNGVARWTCRTHVRKVAEDGTLTLRPLANLPVIRDLATDMTPFFDKWARARGQFQPKDAPNGAVPAEFAVVPPSSPKRQEADAGIECIGCGVCYASCDVVSWNPDYLGPAAMNRAWTLVNDVRDGGRRERLDAVAGDAGCHSCHSTQGCTERCPKNLDPSSAIAGLKRSIFWGVLAR</sequence>
<dbReference type="NCBIfam" id="TIGR00384">
    <property type="entry name" value="dhsB"/>
    <property type="match status" value="1"/>
</dbReference>
<comment type="similarity">
    <text evidence="2 12">Belongs to the succinate dehydrogenase/fumarate reductase iron-sulfur protein family.</text>
</comment>
<comment type="pathway">
    <text evidence="1">Carbohydrate metabolism; tricarboxylic acid cycle; fumarate from succinate (bacterial route): step 1/1.</text>
</comment>
<dbReference type="InterPro" id="IPR006058">
    <property type="entry name" value="2Fe2S_fd_BS"/>
</dbReference>
<keyword evidence="12" id="KW-0003">3Fe-4S</keyword>
<dbReference type="Proteomes" id="UP001526430">
    <property type="component" value="Unassembled WGS sequence"/>
</dbReference>
<protein>
    <recommendedName>
        <fullName evidence="5 12">Succinate dehydrogenase iron-sulfur subunit</fullName>
        <ecNumber evidence="4 12">1.3.5.1</ecNumber>
    </recommendedName>
</protein>
<dbReference type="SUPFAM" id="SSF46548">
    <property type="entry name" value="alpha-helical ferredoxin"/>
    <property type="match status" value="1"/>
</dbReference>
<comment type="catalytic activity">
    <reaction evidence="12">
        <text>a quinone + succinate = fumarate + a quinol</text>
        <dbReference type="Rhea" id="RHEA:40523"/>
        <dbReference type="ChEBI" id="CHEBI:24646"/>
        <dbReference type="ChEBI" id="CHEBI:29806"/>
        <dbReference type="ChEBI" id="CHEBI:30031"/>
        <dbReference type="ChEBI" id="CHEBI:132124"/>
        <dbReference type="EC" id="1.3.5.1"/>
    </reaction>
</comment>
<evidence type="ECO:0000256" key="12">
    <source>
        <dbReference type="RuleBase" id="RU361237"/>
    </source>
</evidence>
<dbReference type="InterPro" id="IPR004489">
    <property type="entry name" value="Succ_DH/fum_Rdtase_Fe-S"/>
</dbReference>
<comment type="subunit">
    <text evidence="3">Part of an enzyme complex containing four subunits: a flavoprotein, an iron-sulfur, cytochrome b-556, and a hydrophobic anchor protein.</text>
</comment>
<comment type="cofactor">
    <cofactor evidence="12">
        <name>[3Fe-4S] cluster</name>
        <dbReference type="ChEBI" id="CHEBI:21137"/>
    </cofactor>
    <text evidence="12">Binds 1 [3Fe-4S] cluster.</text>
</comment>
<comment type="caution">
    <text evidence="15">The sequence shown here is derived from an EMBL/GenBank/DDBJ whole genome shotgun (WGS) entry which is preliminary data.</text>
</comment>
<evidence type="ECO:0000256" key="2">
    <source>
        <dbReference type="ARBA" id="ARBA00009433"/>
    </source>
</evidence>
<keyword evidence="6 12" id="KW-0004">4Fe-4S</keyword>
<evidence type="ECO:0000256" key="6">
    <source>
        <dbReference type="ARBA" id="ARBA00022485"/>
    </source>
</evidence>
<dbReference type="InterPro" id="IPR036010">
    <property type="entry name" value="2Fe-2S_ferredoxin-like_sf"/>
</dbReference>
<dbReference type="PANTHER" id="PTHR11921">
    <property type="entry name" value="SUCCINATE DEHYDROGENASE IRON-SULFUR PROTEIN"/>
    <property type="match status" value="1"/>
</dbReference>
<comment type="cofactor">
    <cofactor evidence="12">
        <name>[4Fe-4S] cluster</name>
        <dbReference type="ChEBI" id="CHEBI:49883"/>
    </cofactor>
    <text evidence="12">Binds 1 [4Fe-4S] cluster.</text>
</comment>
<gene>
    <name evidence="15" type="ORF">OF850_03095</name>
</gene>
<proteinExistence type="inferred from homology"/>
<evidence type="ECO:0000256" key="5">
    <source>
        <dbReference type="ARBA" id="ARBA00022131"/>
    </source>
</evidence>
<dbReference type="RefSeq" id="WP_301588254.1">
    <property type="nucleotide sequence ID" value="NZ_JAPFQI010000001.1"/>
</dbReference>
<dbReference type="InterPro" id="IPR009051">
    <property type="entry name" value="Helical_ferredxn"/>
</dbReference>
<dbReference type="Gene3D" id="1.10.1060.10">
    <property type="entry name" value="Alpha-helical ferredoxin"/>
    <property type="match status" value="1"/>
</dbReference>
<evidence type="ECO:0000256" key="3">
    <source>
        <dbReference type="ARBA" id="ARBA00011294"/>
    </source>
</evidence>
<evidence type="ECO:0000256" key="11">
    <source>
        <dbReference type="ARBA" id="ARBA00023014"/>
    </source>
</evidence>
<feature type="domain" description="2Fe-2S ferredoxin-type" evidence="13">
    <location>
        <begin position="4"/>
        <end position="87"/>
    </location>
</feature>
<dbReference type="PROSITE" id="PS51085">
    <property type="entry name" value="2FE2S_FER_2"/>
    <property type="match status" value="1"/>
</dbReference>
<reference evidence="15 16" key="1">
    <citation type="submission" date="2022-10" db="EMBL/GenBank/DDBJ databases">
        <title>Roseococcus glaciei nov., sp. nov., isolated from glacier.</title>
        <authorList>
            <person name="Liu Q."/>
            <person name="Xin Y.-H."/>
        </authorList>
    </citation>
    <scope>NUCLEOTIDE SEQUENCE [LARGE SCALE GENOMIC DNA]</scope>
    <source>
        <strain evidence="15 16">MDT2-1-1</strain>
    </source>
</reference>